<evidence type="ECO:0000256" key="3">
    <source>
        <dbReference type="ARBA" id="ARBA00035112"/>
    </source>
</evidence>
<evidence type="ECO:0000256" key="2">
    <source>
        <dbReference type="ARBA" id="ARBA00023002"/>
    </source>
</evidence>
<dbReference type="PANTHER" id="PTHR33365:SF11">
    <property type="entry name" value="TAT PATHWAY SIGNAL SEQUENCE"/>
    <property type="match status" value="1"/>
</dbReference>
<comment type="caution">
    <text evidence="4">The sequence shown here is derived from an EMBL/GenBank/DDBJ whole genome shotgun (WGS) entry which is preliminary data.</text>
</comment>
<name>A0ABR1IR29_9AGAR</name>
<keyword evidence="2" id="KW-0560">Oxidoreductase</keyword>
<dbReference type="EMBL" id="JBANRG010000076">
    <property type="protein sequence ID" value="KAK7438884.1"/>
    <property type="molecule type" value="Genomic_DNA"/>
</dbReference>
<protein>
    <recommendedName>
        <fullName evidence="6">Oxidase ustYa</fullName>
    </recommendedName>
</protein>
<dbReference type="Proteomes" id="UP001498398">
    <property type="component" value="Unassembled WGS sequence"/>
</dbReference>
<reference evidence="4 5" key="1">
    <citation type="submission" date="2024-01" db="EMBL/GenBank/DDBJ databases">
        <title>A draft genome for the cacao thread blight pathogen Marasmiellus scandens.</title>
        <authorList>
            <person name="Baruah I.K."/>
            <person name="Leung J."/>
            <person name="Bukari Y."/>
            <person name="Amoako-Attah I."/>
            <person name="Meinhardt L.W."/>
            <person name="Bailey B.A."/>
            <person name="Cohen S.P."/>
        </authorList>
    </citation>
    <scope>NUCLEOTIDE SEQUENCE [LARGE SCALE GENOMIC DNA]</scope>
    <source>
        <strain evidence="4 5">GH-19</strain>
    </source>
</reference>
<dbReference type="PANTHER" id="PTHR33365">
    <property type="entry name" value="YALI0B05434P"/>
    <property type="match status" value="1"/>
</dbReference>
<accession>A0ABR1IR29</accession>
<proteinExistence type="inferred from homology"/>
<evidence type="ECO:0008006" key="6">
    <source>
        <dbReference type="Google" id="ProtNLM"/>
    </source>
</evidence>
<dbReference type="InterPro" id="IPR021765">
    <property type="entry name" value="UstYa-like"/>
</dbReference>
<comment type="similarity">
    <text evidence="3">Belongs to the ustYa family.</text>
</comment>
<dbReference type="Pfam" id="PF11807">
    <property type="entry name" value="UstYa"/>
    <property type="match status" value="1"/>
</dbReference>
<sequence>MKTLLAVFLWLASIGNLFFLLRRFKSEPPVENQKYSYVGHDFPYQLPIKDGLSQVLLTVEETRQYPLLGWESDEAWLSLGSSSSGYVRLGPSNRLFTVTMFHEMHCLRMLNLAFDPSIILAEGHFAHCLGYLRQQVLCQPDLTLEPASWESKDFESDREGATHVCWDWEKVYDTMERNWQTWKHTRQALDCDEYGTCIE</sequence>
<gene>
    <name evidence="4" type="ORF">VKT23_017811</name>
</gene>
<keyword evidence="5" id="KW-1185">Reference proteome</keyword>
<comment type="pathway">
    <text evidence="1">Mycotoxin biosynthesis.</text>
</comment>
<evidence type="ECO:0000313" key="4">
    <source>
        <dbReference type="EMBL" id="KAK7438884.1"/>
    </source>
</evidence>
<evidence type="ECO:0000313" key="5">
    <source>
        <dbReference type="Proteomes" id="UP001498398"/>
    </source>
</evidence>
<evidence type="ECO:0000256" key="1">
    <source>
        <dbReference type="ARBA" id="ARBA00004685"/>
    </source>
</evidence>
<organism evidence="4 5">
    <name type="scientific">Marasmiellus scandens</name>
    <dbReference type="NCBI Taxonomy" id="2682957"/>
    <lineage>
        <taxon>Eukaryota</taxon>
        <taxon>Fungi</taxon>
        <taxon>Dikarya</taxon>
        <taxon>Basidiomycota</taxon>
        <taxon>Agaricomycotina</taxon>
        <taxon>Agaricomycetes</taxon>
        <taxon>Agaricomycetidae</taxon>
        <taxon>Agaricales</taxon>
        <taxon>Marasmiineae</taxon>
        <taxon>Omphalotaceae</taxon>
        <taxon>Marasmiellus</taxon>
    </lineage>
</organism>